<feature type="chain" id="PRO_5019518534" description="Protein kinase domain-containing protein" evidence="11">
    <location>
        <begin position="26"/>
        <end position="736"/>
    </location>
</feature>
<dbReference type="PROSITE" id="PS50011">
    <property type="entry name" value="PROTEIN_KINASE_DOM"/>
    <property type="match status" value="1"/>
</dbReference>
<dbReference type="Proteomes" id="UP000289738">
    <property type="component" value="Chromosome A06"/>
</dbReference>
<dbReference type="Pfam" id="PF13855">
    <property type="entry name" value="LRR_8"/>
    <property type="match status" value="1"/>
</dbReference>
<evidence type="ECO:0000313" key="13">
    <source>
        <dbReference type="EMBL" id="RYR51681.1"/>
    </source>
</evidence>
<evidence type="ECO:0000256" key="5">
    <source>
        <dbReference type="ARBA" id="ARBA00022737"/>
    </source>
</evidence>
<dbReference type="GO" id="GO:0016020">
    <property type="term" value="C:membrane"/>
    <property type="evidence" value="ECO:0007669"/>
    <property type="project" value="UniProtKB-SubCell"/>
</dbReference>
<keyword evidence="5" id="KW-0677">Repeat</keyword>
<dbReference type="InterPro" id="IPR032675">
    <property type="entry name" value="LRR_dom_sf"/>
</dbReference>
<keyword evidence="4 11" id="KW-0732">Signal</keyword>
<evidence type="ECO:0000259" key="12">
    <source>
        <dbReference type="PROSITE" id="PS50011"/>
    </source>
</evidence>
<name>A0A445CL70_ARAHY</name>
<evidence type="ECO:0000256" key="8">
    <source>
        <dbReference type="ARBA" id="ARBA00023170"/>
    </source>
</evidence>
<dbReference type="FunFam" id="3.30.200.20:FF:000125">
    <property type="entry name" value="Protein STRUBBELIG-RECEPTOR FAMILY 8"/>
    <property type="match status" value="1"/>
</dbReference>
<evidence type="ECO:0000256" key="7">
    <source>
        <dbReference type="ARBA" id="ARBA00023136"/>
    </source>
</evidence>
<comment type="subcellular location">
    <subcellularLocation>
        <location evidence="1">Membrane</location>
        <topology evidence="1">Single-pass membrane protein</topology>
    </subcellularLocation>
</comment>
<reference evidence="13 14" key="1">
    <citation type="submission" date="2019-01" db="EMBL/GenBank/DDBJ databases">
        <title>Sequencing of cultivated peanut Arachis hypogaea provides insights into genome evolution and oil improvement.</title>
        <authorList>
            <person name="Chen X."/>
        </authorList>
    </citation>
    <scope>NUCLEOTIDE SEQUENCE [LARGE SCALE GENOMIC DNA]</scope>
    <source>
        <strain evidence="14">cv. Fuhuasheng</strain>
        <tissue evidence="13">Leaves</tissue>
    </source>
</reference>
<dbReference type="Gramene" id="arahy.Tifrunner.gnm2.ann2.Ah06g117000.1">
    <property type="protein sequence ID" value="arahy.Tifrunner.gnm2.ann2.Ah06g117000.1-CDS"/>
    <property type="gene ID" value="arahy.Tifrunner.gnm2.ann2.Ah06g117000"/>
</dbReference>
<dbReference type="GO" id="GO:0004672">
    <property type="term" value="F:protein kinase activity"/>
    <property type="evidence" value="ECO:0007669"/>
    <property type="project" value="InterPro"/>
</dbReference>
<feature type="signal peptide" evidence="11">
    <location>
        <begin position="1"/>
        <end position="25"/>
    </location>
</feature>
<evidence type="ECO:0000313" key="14">
    <source>
        <dbReference type="Proteomes" id="UP000289738"/>
    </source>
</evidence>
<dbReference type="SUPFAM" id="SSF52058">
    <property type="entry name" value="L domain-like"/>
    <property type="match status" value="1"/>
</dbReference>
<proteinExistence type="predicted"/>
<dbReference type="EMBL" id="SDMP01000006">
    <property type="protein sequence ID" value="RYR51681.1"/>
    <property type="molecule type" value="Genomic_DNA"/>
</dbReference>
<accession>A0A445CL70</accession>
<dbReference type="SMR" id="A0A445CL70"/>
<dbReference type="AlphaFoldDB" id="A0A445CL70"/>
<dbReference type="InterPro" id="IPR013210">
    <property type="entry name" value="LRR_N_plant-typ"/>
</dbReference>
<evidence type="ECO:0000256" key="2">
    <source>
        <dbReference type="ARBA" id="ARBA00022614"/>
    </source>
</evidence>
<keyword evidence="6 10" id="KW-1133">Transmembrane helix</keyword>
<protein>
    <recommendedName>
        <fullName evidence="12">Protein kinase domain-containing protein</fullName>
    </recommendedName>
</protein>
<dbReference type="FunFam" id="1.10.510.10:FF:000479">
    <property type="entry name" value="Leucine-rich repeat receptor-like protein kinase"/>
    <property type="match status" value="1"/>
</dbReference>
<dbReference type="GO" id="GO:0005524">
    <property type="term" value="F:ATP binding"/>
    <property type="evidence" value="ECO:0007669"/>
    <property type="project" value="InterPro"/>
</dbReference>
<dbReference type="SUPFAM" id="SSF56112">
    <property type="entry name" value="Protein kinase-like (PK-like)"/>
    <property type="match status" value="1"/>
</dbReference>
<dbReference type="InterPro" id="IPR001245">
    <property type="entry name" value="Ser-Thr/Tyr_kinase_cat_dom"/>
</dbReference>
<evidence type="ECO:0000256" key="6">
    <source>
        <dbReference type="ARBA" id="ARBA00022989"/>
    </source>
</evidence>
<feature type="transmembrane region" description="Helical" evidence="10">
    <location>
        <begin position="294"/>
        <end position="315"/>
    </location>
</feature>
<keyword evidence="2" id="KW-0433">Leucine-rich repeat</keyword>
<keyword evidence="9" id="KW-0325">Glycoprotein</keyword>
<feature type="domain" description="Protein kinase" evidence="12">
    <location>
        <begin position="414"/>
        <end position="688"/>
    </location>
</feature>
<evidence type="ECO:0000256" key="1">
    <source>
        <dbReference type="ARBA" id="ARBA00004167"/>
    </source>
</evidence>
<keyword evidence="3 10" id="KW-0812">Transmembrane</keyword>
<dbReference type="InterPro" id="IPR000719">
    <property type="entry name" value="Prot_kinase_dom"/>
</dbReference>
<keyword evidence="14" id="KW-1185">Reference proteome</keyword>
<evidence type="ECO:0000256" key="4">
    <source>
        <dbReference type="ARBA" id="ARBA00022729"/>
    </source>
</evidence>
<evidence type="ECO:0000256" key="9">
    <source>
        <dbReference type="ARBA" id="ARBA00023180"/>
    </source>
</evidence>
<dbReference type="PANTHER" id="PTHR48007">
    <property type="entry name" value="LEUCINE-RICH REPEAT RECEPTOR-LIKE PROTEIN KINASE PXC1"/>
    <property type="match status" value="1"/>
</dbReference>
<dbReference type="Gene3D" id="3.80.10.10">
    <property type="entry name" value="Ribonuclease Inhibitor"/>
    <property type="match status" value="1"/>
</dbReference>
<keyword evidence="7 10" id="KW-0472">Membrane</keyword>
<organism evidence="13 14">
    <name type="scientific">Arachis hypogaea</name>
    <name type="common">Peanut</name>
    <dbReference type="NCBI Taxonomy" id="3818"/>
    <lineage>
        <taxon>Eukaryota</taxon>
        <taxon>Viridiplantae</taxon>
        <taxon>Streptophyta</taxon>
        <taxon>Embryophyta</taxon>
        <taxon>Tracheophyta</taxon>
        <taxon>Spermatophyta</taxon>
        <taxon>Magnoliopsida</taxon>
        <taxon>eudicotyledons</taxon>
        <taxon>Gunneridae</taxon>
        <taxon>Pentapetalae</taxon>
        <taxon>rosids</taxon>
        <taxon>fabids</taxon>
        <taxon>Fabales</taxon>
        <taxon>Fabaceae</taxon>
        <taxon>Papilionoideae</taxon>
        <taxon>50 kb inversion clade</taxon>
        <taxon>dalbergioids sensu lato</taxon>
        <taxon>Dalbergieae</taxon>
        <taxon>Pterocarpus clade</taxon>
        <taxon>Arachis</taxon>
    </lineage>
</organism>
<dbReference type="OrthoDB" id="676979at2759"/>
<dbReference type="Pfam" id="PF08263">
    <property type="entry name" value="LRRNT_2"/>
    <property type="match status" value="1"/>
</dbReference>
<dbReference type="Pfam" id="PF00560">
    <property type="entry name" value="LRR_1"/>
    <property type="match status" value="1"/>
</dbReference>
<dbReference type="Pfam" id="PF07714">
    <property type="entry name" value="PK_Tyr_Ser-Thr"/>
    <property type="match status" value="1"/>
</dbReference>
<gene>
    <name evidence="13" type="ORF">Ahy_A06g026657</name>
</gene>
<dbReference type="InterPro" id="IPR046959">
    <property type="entry name" value="PRK1-6/SRF4-like"/>
</dbReference>
<evidence type="ECO:0000256" key="3">
    <source>
        <dbReference type="ARBA" id="ARBA00022692"/>
    </source>
</evidence>
<dbReference type="Gene3D" id="1.10.510.10">
    <property type="entry name" value="Transferase(Phosphotransferase) domain 1"/>
    <property type="match status" value="1"/>
</dbReference>
<sequence>MICDYLYVQLNLVVFSSILISQGLASTPSPEVSALQDLYKALNYPPQLQGWNGSDPCEESWKGIACSGSSVIHIKIRGLNLTGNFGSMLRDLQNLKELDVSSNNIGGEIPFSLPRNARNMNLSHNLLNGPIGDVFTGLDDLKEMDLSYNNFSGDLPRSFGSLKNLDKLFLQNNRFTGSVTYLAELPLSYLNIQDNLFSGILPLHFHTIPNLRIGGNNFHSEDSSPPWSFPLDTVPIAVERNFSHPPSHPVEHNFSHPPIHPVEHNTTVASAIRNYAPPPPKVSQHKEKHMGPGGIAFMVGAGTLMATGVALFVAIRLSKRRAQMPSSKSLESNHFSLHSHPSSATIEVSSTALDESPQIPAFDPASLRGPMGLPPVHHNNIDEASRRSFSRRSRSTGRTKVYTVSELQFATNNFNECNILGEGSLGTVYRAKFPDGKILAVKSINLAGVSYREEEKFLDVICTASRLKHPNIVALNGYCLERGKHLLVYDYVRNLTLHDALHKDVYKPLSWILRLRIAVGVANALDYLHSAFSPPVAHGNLKAANVLLDENLMPRLSDCGLAALRPLRSIQATEAPIDVGYLSPDHGRAGGSSRKRDVYAFGVLLLEMLTGRKAFDGGRPIEEQYLVKWASPRLHDNANLEQMVDPGMKRTFSSKALSRYAAIVSLCIQPSRHFRPQMSEVVDSLVSFSQKFNIAKGGGRVGADGGNFIELESFEKSFRSTNSRFMGSPALSHVSA</sequence>
<evidence type="ECO:0000256" key="11">
    <source>
        <dbReference type="SAM" id="SignalP"/>
    </source>
</evidence>
<dbReference type="Gene3D" id="3.30.200.20">
    <property type="entry name" value="Phosphorylase Kinase, domain 1"/>
    <property type="match status" value="1"/>
</dbReference>
<dbReference type="InterPro" id="IPR011009">
    <property type="entry name" value="Kinase-like_dom_sf"/>
</dbReference>
<keyword evidence="8" id="KW-0675">Receptor</keyword>
<dbReference type="FunFam" id="3.80.10.10:FF:000062">
    <property type="entry name" value="protein STRUBBELIG-RECEPTOR FAMILY 3"/>
    <property type="match status" value="2"/>
</dbReference>
<dbReference type="STRING" id="3818.A0A445CL70"/>
<dbReference type="PANTHER" id="PTHR48007:SF56">
    <property type="entry name" value="LOW QUALITY PROTEIN: PROTEIN STRUBBELIG-RECEPTOR FAMILY 2"/>
    <property type="match status" value="1"/>
</dbReference>
<comment type="caution">
    <text evidence="13">The sequence shown here is derived from an EMBL/GenBank/DDBJ whole genome shotgun (WGS) entry which is preliminary data.</text>
</comment>
<evidence type="ECO:0000256" key="10">
    <source>
        <dbReference type="SAM" id="Phobius"/>
    </source>
</evidence>
<dbReference type="InterPro" id="IPR001611">
    <property type="entry name" value="Leu-rich_rpt"/>
</dbReference>